<dbReference type="Proteomes" id="UP000031670">
    <property type="component" value="Unassembled WGS sequence"/>
</dbReference>
<reference evidence="2 3" key="2">
    <citation type="submission" date="2015-01" db="EMBL/GenBank/DDBJ databases">
        <authorList>
            <consortium name="NBRP consortium"/>
            <person name="Sawabe T."/>
            <person name="Meirelles P."/>
            <person name="Feng G."/>
            <person name="Sayaka M."/>
            <person name="Hattori M."/>
            <person name="Ohkuma M."/>
        </authorList>
    </citation>
    <scope>NUCLEOTIDE SEQUENCE [LARGE SCALE GENOMIC DNA]</scope>
    <source>
        <strain evidence="2 3">JCM19232</strain>
    </source>
</reference>
<dbReference type="EMBL" id="BBSA01000010">
    <property type="protein sequence ID" value="GAM63805.1"/>
    <property type="molecule type" value="Genomic_DNA"/>
</dbReference>
<keyword evidence="1" id="KW-1133">Transmembrane helix</keyword>
<accession>A0A0B8PAI0</accession>
<proteinExistence type="predicted"/>
<dbReference type="AlphaFoldDB" id="A0A0B8PAI0"/>
<gene>
    <name evidence="2" type="ORF">JCM19232_2215</name>
</gene>
<comment type="caution">
    <text evidence="2">The sequence shown here is derived from an EMBL/GenBank/DDBJ whole genome shotgun (WGS) entry which is preliminary data.</text>
</comment>
<protein>
    <submittedName>
        <fullName evidence="2">Uncharacterized protein</fullName>
    </submittedName>
</protein>
<keyword evidence="1" id="KW-0472">Membrane</keyword>
<name>A0A0B8PAI0_9VIBR</name>
<reference evidence="2 3" key="1">
    <citation type="submission" date="2015-01" db="EMBL/GenBank/DDBJ databases">
        <title>Vibrio sp. C5 JCM 19232 whole genome shotgun sequence.</title>
        <authorList>
            <person name="Sawabe T."/>
            <person name="Meirelles P."/>
            <person name="Feng G."/>
            <person name="Sayaka M."/>
            <person name="Hattori M."/>
            <person name="Ohkuma M."/>
        </authorList>
    </citation>
    <scope>NUCLEOTIDE SEQUENCE [LARGE SCALE GENOMIC DNA]</scope>
    <source>
        <strain evidence="2 3">JCM19232</strain>
    </source>
</reference>
<evidence type="ECO:0000313" key="3">
    <source>
        <dbReference type="Proteomes" id="UP000031670"/>
    </source>
</evidence>
<sequence length="39" mass="4647">MMGYCLTQNFINHQSGMLFYIAFTVLFYSFGRHYSEEAE</sequence>
<organism evidence="2 3">
    <name type="scientific">Vibrio ishigakensis</name>
    <dbReference type="NCBI Taxonomy" id="1481914"/>
    <lineage>
        <taxon>Bacteria</taxon>
        <taxon>Pseudomonadati</taxon>
        <taxon>Pseudomonadota</taxon>
        <taxon>Gammaproteobacteria</taxon>
        <taxon>Vibrionales</taxon>
        <taxon>Vibrionaceae</taxon>
        <taxon>Vibrio</taxon>
    </lineage>
</organism>
<evidence type="ECO:0000256" key="1">
    <source>
        <dbReference type="SAM" id="Phobius"/>
    </source>
</evidence>
<evidence type="ECO:0000313" key="2">
    <source>
        <dbReference type="EMBL" id="GAM63805.1"/>
    </source>
</evidence>
<keyword evidence="1" id="KW-0812">Transmembrane</keyword>
<feature type="transmembrane region" description="Helical" evidence="1">
    <location>
        <begin position="12"/>
        <end position="30"/>
    </location>
</feature>